<dbReference type="EMBL" id="CM003378">
    <property type="protein sequence ID" value="KOM50920.1"/>
    <property type="molecule type" value="Genomic_DNA"/>
</dbReference>
<dbReference type="Gramene" id="KOM50920">
    <property type="protein sequence ID" value="KOM50920"/>
    <property type="gene ID" value="LR48_Vigan08g174700"/>
</dbReference>
<dbReference type="Proteomes" id="UP000053144">
    <property type="component" value="Chromosome 8"/>
</dbReference>
<organism evidence="1 2">
    <name type="scientific">Phaseolus angularis</name>
    <name type="common">Azuki bean</name>
    <name type="synonym">Vigna angularis</name>
    <dbReference type="NCBI Taxonomy" id="3914"/>
    <lineage>
        <taxon>Eukaryota</taxon>
        <taxon>Viridiplantae</taxon>
        <taxon>Streptophyta</taxon>
        <taxon>Embryophyta</taxon>
        <taxon>Tracheophyta</taxon>
        <taxon>Spermatophyta</taxon>
        <taxon>Magnoliopsida</taxon>
        <taxon>eudicotyledons</taxon>
        <taxon>Gunneridae</taxon>
        <taxon>Pentapetalae</taxon>
        <taxon>rosids</taxon>
        <taxon>fabids</taxon>
        <taxon>Fabales</taxon>
        <taxon>Fabaceae</taxon>
        <taxon>Papilionoideae</taxon>
        <taxon>50 kb inversion clade</taxon>
        <taxon>NPAAA clade</taxon>
        <taxon>indigoferoid/millettioid clade</taxon>
        <taxon>Phaseoleae</taxon>
        <taxon>Vigna</taxon>
    </lineage>
</organism>
<accession>A0A0L9V767</accession>
<reference evidence="2" key="1">
    <citation type="journal article" date="2015" name="Proc. Natl. Acad. Sci. U.S.A.">
        <title>Genome sequencing of adzuki bean (Vigna angularis) provides insight into high starch and low fat accumulation and domestication.</title>
        <authorList>
            <person name="Yang K."/>
            <person name="Tian Z."/>
            <person name="Chen C."/>
            <person name="Luo L."/>
            <person name="Zhao B."/>
            <person name="Wang Z."/>
            <person name="Yu L."/>
            <person name="Li Y."/>
            <person name="Sun Y."/>
            <person name="Li W."/>
            <person name="Chen Y."/>
            <person name="Li Y."/>
            <person name="Zhang Y."/>
            <person name="Ai D."/>
            <person name="Zhao J."/>
            <person name="Shang C."/>
            <person name="Ma Y."/>
            <person name="Wu B."/>
            <person name="Wang M."/>
            <person name="Gao L."/>
            <person name="Sun D."/>
            <person name="Zhang P."/>
            <person name="Guo F."/>
            <person name="Wang W."/>
            <person name="Li Y."/>
            <person name="Wang J."/>
            <person name="Varshney R.K."/>
            <person name="Wang J."/>
            <person name="Ling H.Q."/>
            <person name="Wan P."/>
        </authorList>
    </citation>
    <scope>NUCLEOTIDE SEQUENCE</scope>
    <source>
        <strain evidence="2">cv. Jingnong 6</strain>
    </source>
</reference>
<sequence length="150" mass="16564">MHHATCSDPPPSRACAPLVKMEVSEVNGGVQVSSRGTISISPPSLLNPSPSLFCNLPPLSPFTFQNRRNVRPTVIILLDRTELESKPLTLCLFLCCRSSLNLRLVYAMIIHVDVSRWGGVTGRITGRRKFRGRQSRRSGSEGRTVKAFGF</sequence>
<evidence type="ECO:0000313" key="1">
    <source>
        <dbReference type="EMBL" id="KOM50920.1"/>
    </source>
</evidence>
<protein>
    <submittedName>
        <fullName evidence="1">Uncharacterized protein</fullName>
    </submittedName>
</protein>
<proteinExistence type="predicted"/>
<name>A0A0L9V767_PHAAN</name>
<dbReference type="AlphaFoldDB" id="A0A0L9V767"/>
<evidence type="ECO:0000313" key="2">
    <source>
        <dbReference type="Proteomes" id="UP000053144"/>
    </source>
</evidence>
<gene>
    <name evidence="1" type="ORF">LR48_Vigan08g174700</name>
</gene>